<dbReference type="PANTHER" id="PTHR35279">
    <property type="match status" value="1"/>
</dbReference>
<dbReference type="InterPro" id="IPR023296">
    <property type="entry name" value="Glyco_hydro_beta-prop_sf"/>
</dbReference>
<proteinExistence type="predicted"/>
<reference evidence="1 2" key="1">
    <citation type="submission" date="2014-06" db="EMBL/GenBank/DDBJ databases">
        <authorList>
            <person name="Bishop-Lilly K.A."/>
            <person name="Broomall S.M."/>
            <person name="Chain P.S."/>
            <person name="Chertkov O."/>
            <person name="Coyne S.R."/>
            <person name="Daligault H.E."/>
            <person name="Davenport K.W."/>
            <person name="Erkkila T."/>
            <person name="Frey K.G."/>
            <person name="Gibbons H.S."/>
            <person name="Gu W."/>
            <person name="Jaissle J."/>
            <person name="Johnson S.L."/>
            <person name="Koroleva G.I."/>
            <person name="Ladner J.T."/>
            <person name="Lo C.-C."/>
            <person name="Minogue T.D."/>
            <person name="Munk C."/>
            <person name="Palacios G.F."/>
            <person name="Redden C.L."/>
            <person name="Rosenzweig C.N."/>
            <person name="Scholz M.B."/>
            <person name="Teshima H."/>
            <person name="Xu Y."/>
        </authorList>
    </citation>
    <scope>NUCLEOTIDE SEQUENCE [LARGE SCALE GENOMIC DNA]</scope>
    <source>
        <strain evidence="1 2">DWS 37UF10B-2</strain>
    </source>
</reference>
<dbReference type="AlphaFoldDB" id="A0AA89CMY4"/>
<sequence>MAGIRWDKQGLIYKPDARLPWAKSHAQIPTVAGGDGDTLQLLFSSRDADNRSAIASMAVRTNAPAEIVSIGPDPVLPPGALGTFDDCGTMPSSVVEHEGVRYLYYIGWNVRNTIPYHNAVGLAISEDGGHHYRRLFEGPVMDRTADEPHFCGTTCVRIENGIWRNWYLSCTGWTLVDGKPEARYHLKYAESRDGIHWSRGGRVAIDYLDGHEGGLARASVHFDGTRYRMWFCKRSHDGYRERSSVSYRIGYAESTDGITWHRRDEEAGLDVSPSGWDAFMVAYPEVVQVGERLYMFYNGDGFGASGFGYAQARIGSGIQGETTWT</sequence>
<dbReference type="Gene3D" id="2.115.10.20">
    <property type="entry name" value="Glycosyl hydrolase domain, family 43"/>
    <property type="match status" value="2"/>
</dbReference>
<comment type="caution">
    <text evidence="1">The sequence shown here is derived from an EMBL/GenBank/DDBJ whole genome shotgun (WGS) entry which is preliminary data.</text>
</comment>
<evidence type="ECO:0000313" key="2">
    <source>
        <dbReference type="Proteomes" id="UP000029575"/>
    </source>
</evidence>
<protein>
    <submittedName>
        <fullName evidence="1">Uncharacterized protein</fullName>
    </submittedName>
</protein>
<gene>
    <name evidence="1" type="ORF">DM43_5909</name>
</gene>
<dbReference type="SUPFAM" id="SSF75005">
    <property type="entry name" value="Arabinanase/levansucrase/invertase"/>
    <property type="match status" value="1"/>
</dbReference>
<name>A0AA89CMY4_BURCE</name>
<dbReference type="EMBL" id="JPGD01000002">
    <property type="protein sequence ID" value="KGC08017.1"/>
    <property type="molecule type" value="Genomic_DNA"/>
</dbReference>
<accession>A0AA89CMY4</accession>
<dbReference type="RefSeq" id="WP_034209599.1">
    <property type="nucleotide sequence ID" value="NZ_KN150857.1"/>
</dbReference>
<evidence type="ECO:0000313" key="1">
    <source>
        <dbReference type="EMBL" id="KGC08017.1"/>
    </source>
</evidence>
<organism evidence="1 2">
    <name type="scientific">Burkholderia cepacia</name>
    <name type="common">Pseudomonas cepacia</name>
    <dbReference type="NCBI Taxonomy" id="292"/>
    <lineage>
        <taxon>Bacteria</taxon>
        <taxon>Pseudomonadati</taxon>
        <taxon>Pseudomonadota</taxon>
        <taxon>Betaproteobacteria</taxon>
        <taxon>Burkholderiales</taxon>
        <taxon>Burkholderiaceae</taxon>
        <taxon>Burkholderia</taxon>
        <taxon>Burkholderia cepacia complex</taxon>
    </lineage>
</organism>
<dbReference type="PANTHER" id="PTHR35279:SF1">
    <property type="entry name" value="ARABINANASE_LEVANSUCRASE_INVERTASE"/>
    <property type="match status" value="1"/>
</dbReference>
<dbReference type="Proteomes" id="UP000029575">
    <property type="component" value="Unassembled WGS sequence"/>
</dbReference>